<reference evidence="1 2" key="1">
    <citation type="submission" date="2024-08" db="EMBL/GenBank/DDBJ databases">
        <title>Insights into the chromosomal genome structure of Flemingia macrophylla.</title>
        <authorList>
            <person name="Ding Y."/>
            <person name="Zhao Y."/>
            <person name="Bi W."/>
            <person name="Wu M."/>
            <person name="Zhao G."/>
            <person name="Gong Y."/>
            <person name="Li W."/>
            <person name="Zhang P."/>
        </authorList>
    </citation>
    <scope>NUCLEOTIDE SEQUENCE [LARGE SCALE GENOMIC DNA]</scope>
    <source>
        <strain evidence="1">DYQJB</strain>
        <tissue evidence="1">Leaf</tissue>
    </source>
</reference>
<name>A0ABD1MA70_9FABA</name>
<evidence type="ECO:0000313" key="2">
    <source>
        <dbReference type="Proteomes" id="UP001603857"/>
    </source>
</evidence>
<dbReference type="AlphaFoldDB" id="A0ABD1MA70"/>
<sequence length="57" mass="6600">MYIPLYLLTSSYMDFLKHHQDSHADEGGWDYDAIQELCANLSIGLFGVRILMMLHQP</sequence>
<protein>
    <submittedName>
        <fullName evidence="1">Uncharacterized protein</fullName>
    </submittedName>
</protein>
<accession>A0ABD1MA70</accession>
<dbReference type="EMBL" id="JBGMDY010000006">
    <property type="protein sequence ID" value="KAL2332015.1"/>
    <property type="molecule type" value="Genomic_DNA"/>
</dbReference>
<keyword evidence="2" id="KW-1185">Reference proteome</keyword>
<gene>
    <name evidence="1" type="ORF">Fmac_019596</name>
</gene>
<dbReference type="Proteomes" id="UP001603857">
    <property type="component" value="Unassembled WGS sequence"/>
</dbReference>
<comment type="caution">
    <text evidence="1">The sequence shown here is derived from an EMBL/GenBank/DDBJ whole genome shotgun (WGS) entry which is preliminary data.</text>
</comment>
<organism evidence="1 2">
    <name type="scientific">Flemingia macrophylla</name>
    <dbReference type="NCBI Taxonomy" id="520843"/>
    <lineage>
        <taxon>Eukaryota</taxon>
        <taxon>Viridiplantae</taxon>
        <taxon>Streptophyta</taxon>
        <taxon>Embryophyta</taxon>
        <taxon>Tracheophyta</taxon>
        <taxon>Spermatophyta</taxon>
        <taxon>Magnoliopsida</taxon>
        <taxon>eudicotyledons</taxon>
        <taxon>Gunneridae</taxon>
        <taxon>Pentapetalae</taxon>
        <taxon>rosids</taxon>
        <taxon>fabids</taxon>
        <taxon>Fabales</taxon>
        <taxon>Fabaceae</taxon>
        <taxon>Papilionoideae</taxon>
        <taxon>50 kb inversion clade</taxon>
        <taxon>NPAAA clade</taxon>
        <taxon>indigoferoid/millettioid clade</taxon>
        <taxon>Phaseoleae</taxon>
        <taxon>Flemingia</taxon>
    </lineage>
</organism>
<evidence type="ECO:0000313" key="1">
    <source>
        <dbReference type="EMBL" id="KAL2332015.1"/>
    </source>
</evidence>
<proteinExistence type="predicted"/>